<dbReference type="Proteomes" id="UP000184096">
    <property type="component" value="Chromosome I"/>
</dbReference>
<name>A0A1M7UMF3_9BRAD</name>
<proteinExistence type="predicted"/>
<feature type="region of interest" description="Disordered" evidence="1">
    <location>
        <begin position="27"/>
        <end position="47"/>
    </location>
</feature>
<evidence type="ECO:0000313" key="2">
    <source>
        <dbReference type="EMBL" id="SHN84130.1"/>
    </source>
</evidence>
<protein>
    <submittedName>
        <fullName evidence="2">Uncharacterized protein</fullName>
    </submittedName>
</protein>
<dbReference type="EMBL" id="LT670849">
    <property type="protein sequence ID" value="SHN84130.1"/>
    <property type="molecule type" value="Genomic_DNA"/>
</dbReference>
<evidence type="ECO:0000313" key="3">
    <source>
        <dbReference type="Proteomes" id="UP000184096"/>
    </source>
</evidence>
<reference evidence="3" key="1">
    <citation type="submission" date="2016-11" db="EMBL/GenBank/DDBJ databases">
        <authorList>
            <person name="Varghese N."/>
            <person name="Submissions S."/>
        </authorList>
    </citation>
    <scope>NUCLEOTIDE SEQUENCE [LARGE SCALE GENOMIC DNA]</scope>
    <source>
        <strain evidence="3">GAS401</strain>
    </source>
</reference>
<dbReference type="AlphaFoldDB" id="A0A1M7UMF3"/>
<sequence length="66" mass="7357">MLYRNRTRPPGSLRDRLLAMAKLARQRAEACPEGPVRDSLLRKADQTERTAAIEQWIGSPGASPPE</sequence>
<evidence type="ECO:0000256" key="1">
    <source>
        <dbReference type="SAM" id="MobiDB-lite"/>
    </source>
</evidence>
<accession>A0A1M7UMF3</accession>
<keyword evidence="3" id="KW-1185">Reference proteome</keyword>
<gene>
    <name evidence="2" type="ORF">SAMN05444170_5790</name>
</gene>
<organism evidence="2 3">
    <name type="scientific">Bradyrhizobium erythrophlei</name>
    <dbReference type="NCBI Taxonomy" id="1437360"/>
    <lineage>
        <taxon>Bacteria</taxon>
        <taxon>Pseudomonadati</taxon>
        <taxon>Pseudomonadota</taxon>
        <taxon>Alphaproteobacteria</taxon>
        <taxon>Hyphomicrobiales</taxon>
        <taxon>Nitrobacteraceae</taxon>
        <taxon>Bradyrhizobium</taxon>
    </lineage>
</organism>